<dbReference type="Gene3D" id="3.90.190.10">
    <property type="entry name" value="Protein tyrosine phosphatase superfamily"/>
    <property type="match status" value="1"/>
</dbReference>
<dbReference type="EMBL" id="CAJOBR010086397">
    <property type="protein sequence ID" value="CAF5133406.1"/>
    <property type="molecule type" value="Genomic_DNA"/>
</dbReference>
<dbReference type="InterPro" id="IPR029021">
    <property type="entry name" value="Prot-tyrosine_phosphatase-like"/>
</dbReference>
<gene>
    <name evidence="2" type="ORF">QYT958_LOCUS47037</name>
    <name evidence="3" type="ORF">QYT958_LOCUS47678</name>
</gene>
<comment type="caution">
    <text evidence="3">The sequence shown here is derived from an EMBL/GenBank/DDBJ whole genome shotgun (WGS) entry which is preliminary data.</text>
</comment>
<reference evidence="3" key="1">
    <citation type="submission" date="2021-02" db="EMBL/GenBank/DDBJ databases">
        <authorList>
            <person name="Nowell W R."/>
        </authorList>
    </citation>
    <scope>NUCLEOTIDE SEQUENCE</scope>
</reference>
<dbReference type="Proteomes" id="UP000663848">
    <property type="component" value="Unassembled WGS sequence"/>
</dbReference>
<evidence type="ECO:0000313" key="4">
    <source>
        <dbReference type="Proteomes" id="UP000663848"/>
    </source>
</evidence>
<dbReference type="EMBL" id="CAJOBR010091077">
    <property type="protein sequence ID" value="CAF5140890.1"/>
    <property type="molecule type" value="Genomic_DNA"/>
</dbReference>
<accession>A0A822FZ85</accession>
<sequence length="51" mass="5913">PTRGTEVYGSIQVTLTDFIELSSYSIRTFTVAWIGHPDKREIRHCQFTAWP</sequence>
<feature type="non-terminal residue" evidence="3">
    <location>
        <position position="1"/>
    </location>
</feature>
<evidence type="ECO:0000313" key="2">
    <source>
        <dbReference type="EMBL" id="CAF5133406.1"/>
    </source>
</evidence>
<evidence type="ECO:0000313" key="3">
    <source>
        <dbReference type="EMBL" id="CAF5140890.1"/>
    </source>
</evidence>
<dbReference type="InterPro" id="IPR000242">
    <property type="entry name" value="PTP_cat"/>
</dbReference>
<feature type="domain" description="Tyrosine-protein phosphatase" evidence="1">
    <location>
        <begin position="4"/>
        <end position="51"/>
    </location>
</feature>
<dbReference type="GO" id="GO:0004725">
    <property type="term" value="F:protein tyrosine phosphatase activity"/>
    <property type="evidence" value="ECO:0007669"/>
    <property type="project" value="InterPro"/>
</dbReference>
<dbReference type="AlphaFoldDB" id="A0A822FZ85"/>
<dbReference type="Pfam" id="PF00102">
    <property type="entry name" value="Y_phosphatase"/>
    <property type="match status" value="1"/>
</dbReference>
<dbReference type="SUPFAM" id="SSF52799">
    <property type="entry name" value="(Phosphotyrosine protein) phosphatases II"/>
    <property type="match status" value="1"/>
</dbReference>
<proteinExistence type="predicted"/>
<name>A0A822FZ85_9BILA</name>
<protein>
    <recommendedName>
        <fullName evidence="1">Tyrosine-protein phosphatase domain-containing protein</fullName>
    </recommendedName>
</protein>
<evidence type="ECO:0000259" key="1">
    <source>
        <dbReference type="Pfam" id="PF00102"/>
    </source>
</evidence>
<organism evidence="3 4">
    <name type="scientific">Rotaria socialis</name>
    <dbReference type="NCBI Taxonomy" id="392032"/>
    <lineage>
        <taxon>Eukaryota</taxon>
        <taxon>Metazoa</taxon>
        <taxon>Spiralia</taxon>
        <taxon>Gnathifera</taxon>
        <taxon>Rotifera</taxon>
        <taxon>Eurotatoria</taxon>
        <taxon>Bdelloidea</taxon>
        <taxon>Philodinida</taxon>
        <taxon>Philodinidae</taxon>
        <taxon>Rotaria</taxon>
    </lineage>
</organism>
<feature type="non-terminal residue" evidence="3">
    <location>
        <position position="51"/>
    </location>
</feature>